<dbReference type="SUPFAM" id="SSF90229">
    <property type="entry name" value="CCCH zinc finger"/>
    <property type="match status" value="3"/>
</dbReference>
<proteinExistence type="predicted"/>
<evidence type="ECO:0000256" key="3">
    <source>
        <dbReference type="ARBA" id="ARBA00022771"/>
    </source>
</evidence>
<keyword evidence="1 5" id="KW-0479">Metal-binding</keyword>
<reference evidence="9 10" key="1">
    <citation type="submission" date="2020-04" db="EMBL/GenBank/DDBJ databases">
        <title>Perkinsus olseni comparative genomics.</title>
        <authorList>
            <person name="Bogema D.R."/>
        </authorList>
    </citation>
    <scope>NUCLEOTIDE SEQUENCE [LARGE SCALE GENOMIC DNA]</scope>
    <source>
        <strain evidence="9">ATCC PRA-205</strain>
    </source>
</reference>
<dbReference type="Pfam" id="PF00642">
    <property type="entry name" value="zf-CCCH"/>
    <property type="match status" value="2"/>
</dbReference>
<feature type="domain" description="C3H1-type" evidence="7">
    <location>
        <begin position="101"/>
        <end position="128"/>
    </location>
</feature>
<evidence type="ECO:0000259" key="7">
    <source>
        <dbReference type="PROSITE" id="PS50103"/>
    </source>
</evidence>
<feature type="compositionally biased region" description="Low complexity" evidence="6">
    <location>
        <begin position="341"/>
        <end position="355"/>
    </location>
</feature>
<protein>
    <submittedName>
        <fullName evidence="9">Uncharacterized protein</fullName>
    </submittedName>
</protein>
<dbReference type="PROSITE" id="PS51340">
    <property type="entry name" value="MOSC"/>
    <property type="match status" value="2"/>
</dbReference>
<evidence type="ECO:0000256" key="4">
    <source>
        <dbReference type="ARBA" id="ARBA00022833"/>
    </source>
</evidence>
<organism evidence="9 10">
    <name type="scientific">Perkinsus olseni</name>
    <name type="common">Perkinsus atlanticus</name>
    <dbReference type="NCBI Taxonomy" id="32597"/>
    <lineage>
        <taxon>Eukaryota</taxon>
        <taxon>Sar</taxon>
        <taxon>Alveolata</taxon>
        <taxon>Perkinsozoa</taxon>
        <taxon>Perkinsea</taxon>
        <taxon>Perkinsida</taxon>
        <taxon>Perkinsidae</taxon>
        <taxon>Perkinsus</taxon>
    </lineage>
</organism>
<dbReference type="InterPro" id="IPR036855">
    <property type="entry name" value="Znf_CCCH_sf"/>
</dbReference>
<dbReference type="Gene3D" id="4.10.1000.10">
    <property type="entry name" value="Zinc finger, CCCH-type"/>
    <property type="match status" value="3"/>
</dbReference>
<dbReference type="InterPro" id="IPR005302">
    <property type="entry name" value="MoCF_Sase_C"/>
</dbReference>
<feature type="region of interest" description="Disordered" evidence="6">
    <location>
        <begin position="1"/>
        <end position="62"/>
    </location>
</feature>
<dbReference type="GO" id="GO:0030151">
    <property type="term" value="F:molybdenum ion binding"/>
    <property type="evidence" value="ECO:0007669"/>
    <property type="project" value="InterPro"/>
</dbReference>
<dbReference type="GO" id="GO:0008270">
    <property type="term" value="F:zinc ion binding"/>
    <property type="evidence" value="ECO:0007669"/>
    <property type="project" value="UniProtKB-KW"/>
</dbReference>
<evidence type="ECO:0000259" key="8">
    <source>
        <dbReference type="PROSITE" id="PS51340"/>
    </source>
</evidence>
<dbReference type="GO" id="GO:0003824">
    <property type="term" value="F:catalytic activity"/>
    <property type="evidence" value="ECO:0007669"/>
    <property type="project" value="InterPro"/>
</dbReference>
<dbReference type="SMART" id="SM00356">
    <property type="entry name" value="ZnF_C3H1"/>
    <property type="match status" value="3"/>
</dbReference>
<evidence type="ECO:0000256" key="5">
    <source>
        <dbReference type="PROSITE-ProRule" id="PRU00723"/>
    </source>
</evidence>
<dbReference type="GO" id="GO:0030170">
    <property type="term" value="F:pyridoxal phosphate binding"/>
    <property type="evidence" value="ECO:0007669"/>
    <property type="project" value="InterPro"/>
</dbReference>
<dbReference type="InterPro" id="IPR011037">
    <property type="entry name" value="Pyrv_Knase-like_insert_dom_sf"/>
</dbReference>
<keyword evidence="3 5" id="KW-0863">Zinc-finger</keyword>
<dbReference type="InterPro" id="IPR000571">
    <property type="entry name" value="Znf_CCCH"/>
</dbReference>
<dbReference type="Pfam" id="PF03476">
    <property type="entry name" value="MOSC_N"/>
    <property type="match status" value="2"/>
</dbReference>
<dbReference type="InterPro" id="IPR005303">
    <property type="entry name" value="MOCOS_middle"/>
</dbReference>
<dbReference type="PANTHER" id="PTHR12547:SF18">
    <property type="entry name" value="PROTEIN TIS11"/>
    <property type="match status" value="1"/>
</dbReference>
<feature type="zinc finger region" description="C3H1-type" evidence="5">
    <location>
        <begin position="137"/>
        <end position="163"/>
    </location>
</feature>
<dbReference type="PROSITE" id="PS50103">
    <property type="entry name" value="ZF_C3H1"/>
    <property type="match status" value="3"/>
</dbReference>
<accession>A0A7J6RFL9</accession>
<dbReference type="SUPFAM" id="SSF141673">
    <property type="entry name" value="MOSC N-terminal domain-like"/>
    <property type="match status" value="2"/>
</dbReference>
<comment type="caution">
    <text evidence="9">The sequence shown here is derived from an EMBL/GenBank/DDBJ whole genome shotgun (WGS) entry which is preliminary data.</text>
</comment>
<dbReference type="Proteomes" id="UP000574390">
    <property type="component" value="Unassembled WGS sequence"/>
</dbReference>
<feature type="domain" description="MOSC" evidence="8">
    <location>
        <begin position="665"/>
        <end position="824"/>
    </location>
</feature>
<dbReference type="EMBL" id="JABANM010023107">
    <property type="protein sequence ID" value="KAF4718470.1"/>
    <property type="molecule type" value="Genomic_DNA"/>
</dbReference>
<evidence type="ECO:0000256" key="1">
    <source>
        <dbReference type="ARBA" id="ARBA00022723"/>
    </source>
</evidence>
<evidence type="ECO:0000313" key="9">
    <source>
        <dbReference type="EMBL" id="KAF4718470.1"/>
    </source>
</evidence>
<dbReference type="SUPFAM" id="SSF50800">
    <property type="entry name" value="PK beta-barrel domain-like"/>
    <property type="match status" value="2"/>
</dbReference>
<name>A0A7J6RFL9_PEROL</name>
<feature type="domain" description="C3H1-type" evidence="7">
    <location>
        <begin position="66"/>
        <end position="93"/>
    </location>
</feature>
<feature type="domain" description="C3H1-type" evidence="7">
    <location>
        <begin position="137"/>
        <end position="163"/>
    </location>
</feature>
<feature type="zinc finger region" description="C3H1-type" evidence="5">
    <location>
        <begin position="101"/>
        <end position="128"/>
    </location>
</feature>
<evidence type="ECO:0000256" key="2">
    <source>
        <dbReference type="ARBA" id="ARBA00022737"/>
    </source>
</evidence>
<evidence type="ECO:0000256" key="6">
    <source>
        <dbReference type="SAM" id="MobiDB-lite"/>
    </source>
</evidence>
<feature type="compositionally biased region" description="Low complexity" evidence="6">
    <location>
        <begin position="35"/>
        <end position="54"/>
    </location>
</feature>
<keyword evidence="4 5" id="KW-0862">Zinc</keyword>
<gene>
    <name evidence="9" type="ORF">FOZ62_026990</name>
</gene>
<dbReference type="GO" id="GO:0003729">
    <property type="term" value="F:mRNA binding"/>
    <property type="evidence" value="ECO:0007669"/>
    <property type="project" value="InterPro"/>
</dbReference>
<dbReference type="Pfam" id="PF03473">
    <property type="entry name" value="MOSC"/>
    <property type="match status" value="2"/>
</dbReference>
<dbReference type="PANTHER" id="PTHR12547">
    <property type="entry name" value="CCCH ZINC FINGER/TIS11-RELATED"/>
    <property type="match status" value="1"/>
</dbReference>
<keyword evidence="2" id="KW-0677">Repeat</keyword>
<evidence type="ECO:0000313" key="10">
    <source>
        <dbReference type="Proteomes" id="UP000574390"/>
    </source>
</evidence>
<feature type="region of interest" description="Disordered" evidence="6">
    <location>
        <begin position="332"/>
        <end position="369"/>
    </location>
</feature>
<feature type="zinc finger region" description="C3H1-type" evidence="5">
    <location>
        <begin position="66"/>
        <end position="93"/>
    </location>
</feature>
<dbReference type="InterPro" id="IPR045877">
    <property type="entry name" value="ZFP36-like"/>
</dbReference>
<feature type="domain" description="MOSC" evidence="8">
    <location>
        <begin position="931"/>
        <end position="1130"/>
    </location>
</feature>
<dbReference type="AlphaFoldDB" id="A0A7J6RFL9"/>
<sequence length="1130" mass="122403">MPVQPSRVQTKLPGVGGGPADGGYNRPAGAALKASNSVPSLPSSPESRSSSSQPDGKVGGRNREVFSKTRMCKFYLRGQCKHGSDCGYAHDWSELRQAPDLRKTKMCQLYRKGQCPNGADCAYAHSRDELRATADVYKTSLCRFWMNGSCNAGSKCRHAHGAHELRTRVPTAAGTDAVLTASTTNRLAEVAAANEDPDLMATAASLVASQKASLGSTMAMNDYLEQANLLEQIAKTLEQINETTGSSGFTAGDEVTLRLRSYTGGRDMVAALLDDPPASAPSVTNTLPTVPVPSLDADAPVFIPRKSISSISNEQLQQLQSIIEEGSFNIPSAASTPLKGPATPEPSAASAAAADSRPRGLSGWKPYEPSNVNSRRLSQIATILEAKRRLSSFSLTPPGIMPGQNLPPMPSPNRGPVQKLLDVKPGSLLSGCTWACAAATAVGSTLLPVSPPPPSTTCAITTIEVYVVDHSGASPVKPATRGDTSIPMLRRSNVLKGSPLGGSSCSVTVAGVALYVMRRGKRREEPALARIDGLIVYPIKSAAGVQVDRSEVTWKGLKHDRSYCIVVPVEESQQGARGEYRVLTQRTAPQMSRLHPSLPNSGGISLIFANADDDLSSSIRVPLRREGERITVAVWGEEARGIDQGDAVAEWLSRHLGVSGARLIKSVDREEFLRCLPPKKGGREGDGIDFQDGFPLLLLSRASASQLISHVPIAVGRCMDYRRFRPNILLDGCPAYTEEKYSTVEFEREDLGFSLDLTRPCSRCTVPSVDPDTGIMDITTKEPFPTLFNLRRGAVLYAIRASKKDKSVEAREPTVARIDELIVYPIKSAAGVQVDRSEVTWKGLKHDRSYCIVVPVEESQQGARGEYRALSQAKTPRMSLIHPSLPSSEGITLSFMEDVEQPSTIHVPLLTDSRRITIVLWGNTAMGIDQGDPVAEWLSGHLGIPGTRLLKSVDDDELTRSLAVAQDSAEAHGLDFHYIRPLDVLSRASAYQLISRVPVEVGRSMDCRRFRSNIILDGCPPFAEEKYATLQFQDNPSLSIDLDRLCDRCSIPSVDPDTGVMDTKTKEPYPTLLKYRRGSLIKDSCHPRHRQFITKHNKSVFMAVHATPRFTEGSSSCPVVVRVGDVVHFV</sequence>